<evidence type="ECO:0000259" key="9">
    <source>
        <dbReference type="PROSITE" id="PS50102"/>
    </source>
</evidence>
<dbReference type="EMBL" id="CAJVNV010000555">
    <property type="protein sequence ID" value="CAG8233424.1"/>
    <property type="molecule type" value="Genomic_DNA"/>
</dbReference>
<dbReference type="InterPro" id="IPR012677">
    <property type="entry name" value="Nucleotide-bd_a/b_plait_sf"/>
</dbReference>
<evidence type="ECO:0000256" key="2">
    <source>
        <dbReference type="ARBA" id="ARBA00022552"/>
    </source>
</evidence>
<evidence type="ECO:0000256" key="5">
    <source>
        <dbReference type="PROSITE-ProRule" id="PRU00176"/>
    </source>
</evidence>
<dbReference type="InterPro" id="IPR035979">
    <property type="entry name" value="RBD_domain_sf"/>
</dbReference>
<accession>A0A9W4N2J9</accession>
<feature type="compositionally biased region" description="Polar residues" evidence="8">
    <location>
        <begin position="177"/>
        <end position="189"/>
    </location>
</feature>
<feature type="region of interest" description="Disordered" evidence="8">
    <location>
        <begin position="1244"/>
        <end position="1287"/>
    </location>
</feature>
<dbReference type="InterPro" id="IPR033133">
    <property type="entry name" value="PUM-HD"/>
</dbReference>
<feature type="repeat" description="Pumilio" evidence="6">
    <location>
        <begin position="709"/>
        <end position="745"/>
    </location>
</feature>
<dbReference type="Gene3D" id="1.25.10.10">
    <property type="entry name" value="Leucine-rich Repeat Variant"/>
    <property type="match status" value="1"/>
</dbReference>
<dbReference type="OrthoDB" id="2017782at2759"/>
<dbReference type="Pfam" id="PF00806">
    <property type="entry name" value="PUF"/>
    <property type="match status" value="3"/>
</dbReference>
<feature type="compositionally biased region" description="Low complexity" evidence="8">
    <location>
        <begin position="159"/>
        <end position="168"/>
    </location>
</feature>
<dbReference type="InterPro" id="IPR052645">
    <property type="entry name" value="Pumilio_domain_protein"/>
</dbReference>
<dbReference type="PANTHER" id="PTHR47093:SF1">
    <property type="entry name" value="PROTEIN JSN1-RELATED"/>
    <property type="match status" value="1"/>
</dbReference>
<feature type="repeat" description="Pumilio" evidence="6">
    <location>
        <begin position="746"/>
        <end position="784"/>
    </location>
</feature>
<name>A0A9W4N2J9_PENNA</name>
<dbReference type="InterPro" id="IPR016024">
    <property type="entry name" value="ARM-type_fold"/>
</dbReference>
<evidence type="ECO:0000259" key="10">
    <source>
        <dbReference type="PROSITE" id="PS50303"/>
    </source>
</evidence>
<dbReference type="SUPFAM" id="SSF53335">
    <property type="entry name" value="S-adenosyl-L-methionine-dependent methyltransferases"/>
    <property type="match status" value="1"/>
</dbReference>
<evidence type="ECO:0000313" key="12">
    <source>
        <dbReference type="Proteomes" id="UP001153461"/>
    </source>
</evidence>
<organism evidence="11 12">
    <name type="scientific">Penicillium nalgiovense</name>
    <dbReference type="NCBI Taxonomy" id="60175"/>
    <lineage>
        <taxon>Eukaryota</taxon>
        <taxon>Fungi</taxon>
        <taxon>Dikarya</taxon>
        <taxon>Ascomycota</taxon>
        <taxon>Pezizomycotina</taxon>
        <taxon>Eurotiomycetes</taxon>
        <taxon>Eurotiomycetidae</taxon>
        <taxon>Eurotiales</taxon>
        <taxon>Aspergillaceae</taxon>
        <taxon>Penicillium</taxon>
    </lineage>
</organism>
<keyword evidence="1" id="KW-0690">Ribosome biogenesis</keyword>
<dbReference type="Proteomes" id="UP001153461">
    <property type="component" value="Unassembled WGS sequence"/>
</dbReference>
<comment type="similarity">
    <text evidence="7">Belongs to the MT-A70-like family.</text>
</comment>
<evidence type="ECO:0000313" key="11">
    <source>
        <dbReference type="EMBL" id="CAG8233424.1"/>
    </source>
</evidence>
<dbReference type="SUPFAM" id="SSF48371">
    <property type="entry name" value="ARM repeat"/>
    <property type="match status" value="1"/>
</dbReference>
<dbReference type="InterPro" id="IPR001313">
    <property type="entry name" value="Pumilio_RNA-bd_rpt"/>
</dbReference>
<dbReference type="GO" id="GO:0008168">
    <property type="term" value="F:methyltransferase activity"/>
    <property type="evidence" value="ECO:0007669"/>
    <property type="project" value="InterPro"/>
</dbReference>
<dbReference type="Pfam" id="PF00076">
    <property type="entry name" value="RRM_1"/>
    <property type="match status" value="1"/>
</dbReference>
<feature type="region of interest" description="Disordered" evidence="8">
    <location>
        <begin position="1"/>
        <end position="215"/>
    </location>
</feature>
<feature type="compositionally biased region" description="Low complexity" evidence="8">
    <location>
        <begin position="48"/>
        <end position="63"/>
    </location>
</feature>
<dbReference type="InterPro" id="IPR000504">
    <property type="entry name" value="RRM_dom"/>
</dbReference>
<keyword evidence="3" id="KW-0677">Repeat</keyword>
<keyword evidence="5" id="KW-0694">RNA-binding</keyword>
<dbReference type="Gene3D" id="3.30.70.330">
    <property type="match status" value="1"/>
</dbReference>
<dbReference type="PROSITE" id="PS51143">
    <property type="entry name" value="MT_A70"/>
    <property type="match status" value="1"/>
</dbReference>
<dbReference type="GO" id="GO:0003723">
    <property type="term" value="F:RNA binding"/>
    <property type="evidence" value="ECO:0007669"/>
    <property type="project" value="UniProtKB-UniRule"/>
</dbReference>
<dbReference type="GO" id="GO:0000288">
    <property type="term" value="P:nuclear-transcribed mRNA catabolic process, deadenylation-dependent decay"/>
    <property type="evidence" value="ECO:0007669"/>
    <property type="project" value="TreeGrafter"/>
</dbReference>
<evidence type="ECO:0000256" key="8">
    <source>
        <dbReference type="SAM" id="MobiDB-lite"/>
    </source>
</evidence>
<comment type="caution">
    <text evidence="11">The sequence shown here is derived from an EMBL/GenBank/DDBJ whole genome shotgun (WGS) entry which is preliminary data.</text>
</comment>
<sequence>MLPVSRPDGQMNFNYIPTTQPMSGTSTGRSSPSDLAGSGNPRMPFGPSPGSIGSSRPGAGSPSHDLTSRLYSKRAREIQAQEGISPSIWGPPTSGHSTPLRENIPESPSQDSFPDLIPTTNGSMDSPGRRARAGTVPSRFPPMGTLNEMDLQQPYLSQTSRPTPSTSPFRPPGVSGIDTSSKVATSTGVPNPASLSRLRAGSMPQRSNFLGGGGPFGPSLFSTNWSTGRERATTLTSIRSSEGPTSPSHSSFSRDGLADTDVKTLDYLGLAETPQQGMPSLARPSMEALMQQQQQQQQASALPPLLAELAMMKNNNRFRSYSVNAKEKYADDEDLEYENRYSQLPSGTMTPTAAATAAQLAATQAQIHQHNLAVQAFASHASVSRPRARTAGILEAPPQRSSIRNYLATPSRLDNSFSAADLQIAENGEYDELSEAVQLMHLGGNGIPAMSGRPAGEMADENNQDGPTRALWIGSIPVSTTVTSLEAIFGMYGKIESTRVLTHKNCGFVNFDRLDSAVQAKSLLNGKEIFPGAGPVRIGYAKVPGASATGTPGANGIQSSPTPEQNFRSNLAAADGTDRADNANVIPQIPALADLLPEMVQIVQEFGASEDDLKNITASIQTSIAFKAFEDEIPSVQETSQSRMFDAPRLRDIRKRIDNGACSIQEIEETAEAMLPEIAELASDYLGNTVVQKLFEFCSESTKEQMLTHIAPHLSEIGVHKNGTWAAQKIIDVAKTPAQMKLIVDALRPYTVPLFLDQYGNYVLQCCLRFGSPFNSFIFESMLSRMWEVAQGRFGARAMRACLESHHATKDQQRMLASAIALHSVQLATNANGALLLTWFLDTCTFPRRRTVLAPRLVPHLVHLCTHKVAYLTVLKVINQRNEPDARDIVLKALFFSPGDEVLEKILIDQTSGATLIFKVLTTPFFDESMRTEVVKNVSKILTKLKASPSQGYKRLMDEVGLSSRGSGREHHHGREHSTPEKSQHRQSSRHGSTGYPAQPSMDRQYNGQFTPNTFGQNPDNRPISADQTNPPPLDPYSTNGLGNHLNGLAGAGGYSQESLSQQQLQYQAFLAAQARGVPTGYPSMSGANYGYPGGSPAVDNLRSLQPQQASPLPAGPGQMSPNPMLAQNNYQQFSPVVNPAQMYQYPPQYYSQAQPVQGQPGGGRRGRRMNFIKIPAIFELYMRLRAGTSTTTRCTPLLIFTITSKGKARPRMVGSIQETAILFQDKNIYLLDIPHSIALAQEGRSIPQQAPESSSEAEKNTNRKTLNLLSCSPIKEPFPSTEPKKPAALAKVLDTIPISERRFHSELILPLVRDSLETIKAGFPHDRPWCEARAVPSEPHDSTEPNQHSRKRRRGSDYTRLESAPDDHDSINNEPPIILSTTSPNDFEALSELAIVKNPSSESAIIRVGSWHRDETNSPCEYMVPPESSFVLCTLPLFQVEVDRPSISNNYPIPGLPHHQKFNLILMDPPWPNKSVRRSRHYQTHHYSEMDVLTEGLRDILRVHSHDPKAKQRPRPSETHLGPAVQSEQSIAAIWITNAEKARRSAYEALGDAGFAICEEWIWIKTTWDGQPISALDGLWRKPYEILVIGRKSGLNLDVNVNANNAPPLPQTDDLTRMSEAITTRRVIAAVPDLHSRKPNLKSVFENVFFTETGHLLEYSALEVFARNLTAGWWAAGNEVLQFNARECWVDLGCEKDTDMVECA</sequence>
<feature type="compositionally biased region" description="Low complexity" evidence="8">
    <location>
        <begin position="240"/>
        <end position="253"/>
    </location>
</feature>
<feature type="compositionally biased region" description="Polar residues" evidence="8">
    <location>
        <begin position="1002"/>
        <end position="1020"/>
    </location>
</feature>
<dbReference type="PROSITE" id="PS00092">
    <property type="entry name" value="N6_MTASE"/>
    <property type="match status" value="1"/>
</dbReference>
<keyword evidence="2" id="KW-0698">rRNA processing</keyword>
<dbReference type="GO" id="GO:0032259">
    <property type="term" value="P:methylation"/>
    <property type="evidence" value="ECO:0007669"/>
    <property type="project" value="InterPro"/>
</dbReference>
<dbReference type="SUPFAM" id="SSF54928">
    <property type="entry name" value="RNA-binding domain, RBD"/>
    <property type="match status" value="1"/>
</dbReference>
<evidence type="ECO:0000256" key="1">
    <source>
        <dbReference type="ARBA" id="ARBA00022517"/>
    </source>
</evidence>
<evidence type="ECO:0008006" key="13">
    <source>
        <dbReference type="Google" id="ProtNLM"/>
    </source>
</evidence>
<feature type="region of interest" description="Disordered" evidence="8">
    <location>
        <begin position="1330"/>
        <end position="1381"/>
    </location>
</feature>
<dbReference type="FunFam" id="1.25.10.10:FF:000167">
    <property type="entry name" value="RNA binding protein Jsn1"/>
    <property type="match status" value="1"/>
</dbReference>
<dbReference type="PROSITE" id="PS50303">
    <property type="entry name" value="PUM_HD"/>
    <property type="match status" value="1"/>
</dbReference>
<proteinExistence type="inferred from homology"/>
<dbReference type="SMART" id="SM00360">
    <property type="entry name" value="RRM"/>
    <property type="match status" value="1"/>
</dbReference>
<feature type="domain" description="RRM" evidence="9">
    <location>
        <begin position="469"/>
        <end position="543"/>
    </location>
</feature>
<evidence type="ECO:0000256" key="3">
    <source>
        <dbReference type="ARBA" id="ARBA00022737"/>
    </source>
</evidence>
<evidence type="ECO:0000256" key="7">
    <source>
        <dbReference type="PROSITE-ProRule" id="PRU00489"/>
    </source>
</evidence>
<gene>
    <name evidence="11" type="ORF">PNAL_LOCUS8310</name>
</gene>
<dbReference type="PANTHER" id="PTHR47093">
    <property type="entry name" value="PROTEIN JSN1-RELATED"/>
    <property type="match status" value="1"/>
</dbReference>
<dbReference type="FunFam" id="3.30.70.330:FF:000339">
    <property type="entry name" value="RNA binding protein Jsn1"/>
    <property type="match status" value="1"/>
</dbReference>
<dbReference type="InterPro" id="IPR007757">
    <property type="entry name" value="MT-A70-like"/>
</dbReference>
<feature type="domain" description="PUM-HD" evidence="10">
    <location>
        <begin position="608"/>
        <end position="964"/>
    </location>
</feature>
<dbReference type="PROSITE" id="PS50302">
    <property type="entry name" value="PUM"/>
    <property type="match status" value="3"/>
</dbReference>
<feature type="repeat" description="Pumilio" evidence="6">
    <location>
        <begin position="673"/>
        <end position="708"/>
    </location>
</feature>
<feature type="compositionally biased region" description="Basic and acidic residues" evidence="8">
    <location>
        <begin position="1356"/>
        <end position="1372"/>
    </location>
</feature>
<dbReference type="PROSITE" id="PS50102">
    <property type="entry name" value="RRM"/>
    <property type="match status" value="1"/>
</dbReference>
<dbReference type="InterPro" id="IPR011989">
    <property type="entry name" value="ARM-like"/>
</dbReference>
<comment type="function">
    <text evidence="4">RNA-binding nucleolar protein required for pre-rRNA processing. Involved in production of 18S rRNA and assembly of small ribosomal subunit.</text>
</comment>
<feature type="compositionally biased region" description="Polar residues" evidence="8">
    <location>
        <begin position="11"/>
        <end position="33"/>
    </location>
</feature>
<dbReference type="SMART" id="SM00025">
    <property type="entry name" value="Pumilio"/>
    <property type="match status" value="6"/>
</dbReference>
<dbReference type="Pfam" id="PF05063">
    <property type="entry name" value="MT-A70"/>
    <property type="match status" value="1"/>
</dbReference>
<evidence type="ECO:0000256" key="4">
    <source>
        <dbReference type="ARBA" id="ARBA00024893"/>
    </source>
</evidence>
<evidence type="ECO:0000256" key="6">
    <source>
        <dbReference type="PROSITE-ProRule" id="PRU00317"/>
    </source>
</evidence>
<dbReference type="InterPro" id="IPR029063">
    <property type="entry name" value="SAM-dependent_MTases_sf"/>
</dbReference>
<dbReference type="InterPro" id="IPR002052">
    <property type="entry name" value="DNA_methylase_N6_adenine_CS"/>
</dbReference>
<feature type="region of interest" description="Disordered" evidence="8">
    <location>
        <begin position="231"/>
        <end position="257"/>
    </location>
</feature>
<dbReference type="GO" id="GO:0006364">
    <property type="term" value="P:rRNA processing"/>
    <property type="evidence" value="ECO:0007669"/>
    <property type="project" value="UniProtKB-KW"/>
</dbReference>
<reference evidence="11" key="1">
    <citation type="submission" date="2021-07" db="EMBL/GenBank/DDBJ databases">
        <authorList>
            <person name="Branca A.L. A."/>
        </authorList>
    </citation>
    <scope>NUCLEOTIDE SEQUENCE</scope>
</reference>
<feature type="compositionally biased region" description="Polar residues" evidence="8">
    <location>
        <begin position="106"/>
        <end position="124"/>
    </location>
</feature>
<protein>
    <recommendedName>
        <fullName evidence="13">RRM domain-containing protein</fullName>
    </recommendedName>
</protein>
<feature type="region of interest" description="Disordered" evidence="8">
    <location>
        <begin position="962"/>
        <end position="1045"/>
    </location>
</feature>